<organism evidence="1 2">
    <name type="scientific">Cryobacterium algoritolerans</name>
    <dbReference type="NCBI Taxonomy" id="1259184"/>
    <lineage>
        <taxon>Bacteria</taxon>
        <taxon>Bacillati</taxon>
        <taxon>Actinomycetota</taxon>
        <taxon>Actinomycetes</taxon>
        <taxon>Micrococcales</taxon>
        <taxon>Microbacteriaceae</taxon>
        <taxon>Cryobacterium</taxon>
    </lineage>
</organism>
<evidence type="ECO:0000313" key="1">
    <source>
        <dbReference type="EMBL" id="TFC20064.1"/>
    </source>
</evidence>
<dbReference type="AlphaFoldDB" id="A0A4R8WX11"/>
<dbReference type="EMBL" id="SOFP01000009">
    <property type="protein sequence ID" value="TFC20064.1"/>
    <property type="molecule type" value="Genomic_DNA"/>
</dbReference>
<dbReference type="OrthoDB" id="5123505at2"/>
<proteinExistence type="predicted"/>
<name>A0A4R8WX11_9MICO</name>
<protein>
    <submittedName>
        <fullName evidence="1">Uncharacterized protein</fullName>
    </submittedName>
</protein>
<comment type="caution">
    <text evidence="1">The sequence shown here is derived from an EMBL/GenBank/DDBJ whole genome shotgun (WGS) entry which is preliminary data.</text>
</comment>
<reference evidence="1 2" key="1">
    <citation type="submission" date="2019-03" db="EMBL/GenBank/DDBJ databases">
        <title>Genomics of glacier-inhabiting Cryobacterium strains.</title>
        <authorList>
            <person name="Liu Q."/>
            <person name="Xin Y.-H."/>
        </authorList>
    </citation>
    <scope>NUCLEOTIDE SEQUENCE [LARGE SCALE GENOMIC DNA]</scope>
    <source>
        <strain evidence="1 2">MDT1-3</strain>
    </source>
</reference>
<gene>
    <name evidence="1" type="ORF">E3O19_01450</name>
</gene>
<dbReference type="Proteomes" id="UP000298412">
    <property type="component" value="Unassembled WGS sequence"/>
</dbReference>
<sequence>MDEITASPDDDAAAETRRRLAKAWGPDWDQAAMAMPCEFEGCSGVGHDNSPNPAEWRHEVVSETFDDGIVQADISAFTNGDPVLGAIHFAGDGEMTAAEFRAAADKYEAFPAWLRSLADRMDALSA</sequence>
<evidence type="ECO:0000313" key="2">
    <source>
        <dbReference type="Proteomes" id="UP000298412"/>
    </source>
</evidence>
<keyword evidence="2" id="KW-1185">Reference proteome</keyword>
<accession>A0A4R8WX11</accession>
<dbReference type="RefSeq" id="WP_134564846.1">
    <property type="nucleotide sequence ID" value="NZ_SOFP01000009.1"/>
</dbReference>